<evidence type="ECO:0000313" key="3">
    <source>
        <dbReference type="Proteomes" id="UP001217089"/>
    </source>
</evidence>
<sequence>MFCMFTFIFKPSHKRSEFFKECGIKFTRYFRIWVGFFRPVLILLHPDTVKILFKSSEPKITGFGGSYRFLLPWLGEGLLVSSGNRWSRSRRLLTPAFHFDILKPYIQVYNECSETMLNNIATYAESGTSFELFQTVGSCSLDIILRCAFSYKTDCQKEGCVNLPRVQIEHRIRKLRSIHPYVAAVRDITELITERGRTMLLWPDIVYYHTAKGRLFLKHCKYVHDVAEEVIEKRKEALEKDGQKSGKYLDFLDILLTARDENGEGLSDLEIRNEVDTFLFEGHDTTTSGISWILYSLAQHPEYQEKCQAEIDDLEDLPKLEYLTMCIKEGMRCHSPVPGVGRQTTKEMTIDGTTYPPGTPVGVSINLLHTNPAVWKDPHTFDPQRFSKENITNIQPYSYCPFAAGSRYYFHINLMIKSSSTSAWNCIVTP</sequence>
<dbReference type="Gene3D" id="1.10.630.10">
    <property type="entry name" value="Cytochrome P450"/>
    <property type="match status" value="1"/>
</dbReference>
<dbReference type="CDD" id="cd20659">
    <property type="entry name" value="CYP4B_4F-like"/>
    <property type="match status" value="1"/>
</dbReference>
<evidence type="ECO:0000313" key="2">
    <source>
        <dbReference type="EMBL" id="KAJ8320791.1"/>
    </source>
</evidence>
<name>A0ABQ9FVK8_TEGGR</name>
<dbReference type="InterPro" id="IPR001128">
    <property type="entry name" value="Cyt_P450"/>
</dbReference>
<evidence type="ECO:0000256" key="1">
    <source>
        <dbReference type="ARBA" id="ARBA00010617"/>
    </source>
</evidence>
<dbReference type="InterPro" id="IPR050196">
    <property type="entry name" value="Cytochrome_P450_Monoox"/>
</dbReference>
<dbReference type="PANTHER" id="PTHR24291:SF201">
    <property type="entry name" value="CYTOCHROME P450, FAMILY 4, SUBFAMILY B, POLYPEPTIDE 7"/>
    <property type="match status" value="1"/>
</dbReference>
<dbReference type="SUPFAM" id="SSF48264">
    <property type="entry name" value="Cytochrome P450"/>
    <property type="match status" value="1"/>
</dbReference>
<dbReference type="PRINTS" id="PR00463">
    <property type="entry name" value="EP450I"/>
</dbReference>
<dbReference type="EMBL" id="JARBDR010000141">
    <property type="protein sequence ID" value="KAJ8320791.1"/>
    <property type="molecule type" value="Genomic_DNA"/>
</dbReference>
<gene>
    <name evidence="2" type="ORF">KUTeg_002378</name>
</gene>
<dbReference type="Pfam" id="PF00067">
    <property type="entry name" value="p450"/>
    <property type="match status" value="1"/>
</dbReference>
<reference evidence="2 3" key="1">
    <citation type="submission" date="2022-12" db="EMBL/GenBank/DDBJ databases">
        <title>Chromosome-level genome of Tegillarca granosa.</title>
        <authorList>
            <person name="Kim J."/>
        </authorList>
    </citation>
    <scope>NUCLEOTIDE SEQUENCE [LARGE SCALE GENOMIC DNA]</scope>
    <source>
        <strain evidence="2">Teg-2019</strain>
        <tissue evidence="2">Adductor muscle</tissue>
    </source>
</reference>
<dbReference type="InterPro" id="IPR002401">
    <property type="entry name" value="Cyt_P450_E_grp-I"/>
</dbReference>
<dbReference type="PANTHER" id="PTHR24291">
    <property type="entry name" value="CYTOCHROME P450 FAMILY 4"/>
    <property type="match status" value="1"/>
</dbReference>
<comment type="caution">
    <text evidence="2">The sequence shown here is derived from an EMBL/GenBank/DDBJ whole genome shotgun (WGS) entry which is preliminary data.</text>
</comment>
<keyword evidence="3" id="KW-1185">Reference proteome</keyword>
<accession>A0ABQ9FVK8</accession>
<organism evidence="2 3">
    <name type="scientific">Tegillarca granosa</name>
    <name type="common">Malaysian cockle</name>
    <name type="synonym">Anadara granosa</name>
    <dbReference type="NCBI Taxonomy" id="220873"/>
    <lineage>
        <taxon>Eukaryota</taxon>
        <taxon>Metazoa</taxon>
        <taxon>Spiralia</taxon>
        <taxon>Lophotrochozoa</taxon>
        <taxon>Mollusca</taxon>
        <taxon>Bivalvia</taxon>
        <taxon>Autobranchia</taxon>
        <taxon>Pteriomorphia</taxon>
        <taxon>Arcoida</taxon>
        <taxon>Arcoidea</taxon>
        <taxon>Arcidae</taxon>
        <taxon>Tegillarca</taxon>
    </lineage>
</organism>
<comment type="similarity">
    <text evidence="1">Belongs to the cytochrome P450 family.</text>
</comment>
<proteinExistence type="inferred from homology"/>
<dbReference type="Proteomes" id="UP001217089">
    <property type="component" value="Unassembled WGS sequence"/>
</dbReference>
<protein>
    <submittedName>
        <fullName evidence="2">Uncharacterized protein</fullName>
    </submittedName>
</protein>
<dbReference type="InterPro" id="IPR036396">
    <property type="entry name" value="Cyt_P450_sf"/>
</dbReference>